<evidence type="ECO:0000256" key="3">
    <source>
        <dbReference type="ARBA" id="ARBA00022806"/>
    </source>
</evidence>
<dbReference type="Proteomes" id="UP000663829">
    <property type="component" value="Unassembled WGS sequence"/>
</dbReference>
<name>A0A816GZE3_9BILA</name>
<keyword evidence="3" id="KW-0347">Helicase</keyword>
<keyword evidence="8" id="KW-1185">Reference proteome</keyword>
<evidence type="ECO:0000313" key="6">
    <source>
        <dbReference type="EMBL" id="CAF1681615.1"/>
    </source>
</evidence>
<feature type="non-terminal residue" evidence="6">
    <location>
        <position position="92"/>
    </location>
</feature>
<evidence type="ECO:0000259" key="5">
    <source>
        <dbReference type="Pfam" id="PF00270"/>
    </source>
</evidence>
<dbReference type="EMBL" id="CAJOBC010155626">
    <property type="protein sequence ID" value="CAF4684945.1"/>
    <property type="molecule type" value="Genomic_DNA"/>
</dbReference>
<evidence type="ECO:0000256" key="4">
    <source>
        <dbReference type="ARBA" id="ARBA00022840"/>
    </source>
</evidence>
<comment type="caution">
    <text evidence="6">The sequence shown here is derived from an EMBL/GenBank/DDBJ whole genome shotgun (WGS) entry which is preliminary data.</text>
</comment>
<keyword evidence="4" id="KW-0067">ATP-binding</keyword>
<dbReference type="InterPro" id="IPR027417">
    <property type="entry name" value="P-loop_NTPase"/>
</dbReference>
<gene>
    <name evidence="6" type="ORF">GPM918_LOCUS46612</name>
    <name evidence="7" type="ORF">SRO942_LOCUS51141</name>
</gene>
<dbReference type="OrthoDB" id="10265785at2759"/>
<dbReference type="GO" id="GO:0005524">
    <property type="term" value="F:ATP binding"/>
    <property type="evidence" value="ECO:0007669"/>
    <property type="project" value="UniProtKB-KW"/>
</dbReference>
<evidence type="ECO:0000313" key="8">
    <source>
        <dbReference type="Proteomes" id="UP000663829"/>
    </source>
</evidence>
<dbReference type="InterPro" id="IPR011545">
    <property type="entry name" value="DEAD/DEAH_box_helicase_dom"/>
</dbReference>
<evidence type="ECO:0000256" key="2">
    <source>
        <dbReference type="ARBA" id="ARBA00022801"/>
    </source>
</evidence>
<sequence length="92" mass="9897">VARARISRPRTAIALAASRSGDGKPGAYIIPTIEKIDINKDYVQALVIVPTRELALQVGQICVQLSKHLGTKVMMTTGGTNLKDDIARLAQK</sequence>
<keyword evidence="2" id="KW-0378">Hydrolase</keyword>
<organism evidence="6 8">
    <name type="scientific">Didymodactylos carnosus</name>
    <dbReference type="NCBI Taxonomy" id="1234261"/>
    <lineage>
        <taxon>Eukaryota</taxon>
        <taxon>Metazoa</taxon>
        <taxon>Spiralia</taxon>
        <taxon>Gnathifera</taxon>
        <taxon>Rotifera</taxon>
        <taxon>Eurotatoria</taxon>
        <taxon>Bdelloidea</taxon>
        <taxon>Philodinida</taxon>
        <taxon>Philodinidae</taxon>
        <taxon>Didymodactylos</taxon>
    </lineage>
</organism>
<dbReference type="PANTHER" id="PTHR47960">
    <property type="entry name" value="DEAD-BOX ATP-DEPENDENT RNA HELICASE 50"/>
    <property type="match status" value="1"/>
</dbReference>
<evidence type="ECO:0000256" key="1">
    <source>
        <dbReference type="ARBA" id="ARBA00022741"/>
    </source>
</evidence>
<dbReference type="Gene3D" id="3.40.50.300">
    <property type="entry name" value="P-loop containing nucleotide triphosphate hydrolases"/>
    <property type="match status" value="1"/>
</dbReference>
<accession>A0A816GZE3</accession>
<dbReference type="Proteomes" id="UP000681722">
    <property type="component" value="Unassembled WGS sequence"/>
</dbReference>
<feature type="domain" description="DEAD/DEAH-box helicase" evidence="5">
    <location>
        <begin position="15"/>
        <end position="89"/>
    </location>
</feature>
<dbReference type="GO" id="GO:0016787">
    <property type="term" value="F:hydrolase activity"/>
    <property type="evidence" value="ECO:0007669"/>
    <property type="project" value="UniProtKB-KW"/>
</dbReference>
<protein>
    <recommendedName>
        <fullName evidence="5">DEAD/DEAH-box helicase domain-containing protein</fullName>
    </recommendedName>
</protein>
<dbReference type="GO" id="GO:0004386">
    <property type="term" value="F:helicase activity"/>
    <property type="evidence" value="ECO:0007669"/>
    <property type="project" value="UniProtKB-KW"/>
</dbReference>
<proteinExistence type="predicted"/>
<evidence type="ECO:0000313" key="7">
    <source>
        <dbReference type="EMBL" id="CAF4684945.1"/>
    </source>
</evidence>
<dbReference type="GO" id="GO:0003676">
    <property type="term" value="F:nucleic acid binding"/>
    <property type="evidence" value="ECO:0007669"/>
    <property type="project" value="InterPro"/>
</dbReference>
<dbReference type="Pfam" id="PF00270">
    <property type="entry name" value="DEAD"/>
    <property type="match status" value="1"/>
</dbReference>
<dbReference type="SUPFAM" id="SSF52540">
    <property type="entry name" value="P-loop containing nucleoside triphosphate hydrolases"/>
    <property type="match status" value="1"/>
</dbReference>
<keyword evidence="1" id="KW-0547">Nucleotide-binding</keyword>
<dbReference type="AlphaFoldDB" id="A0A816GZE3"/>
<reference evidence="6" key="1">
    <citation type="submission" date="2021-02" db="EMBL/GenBank/DDBJ databases">
        <authorList>
            <person name="Nowell W R."/>
        </authorList>
    </citation>
    <scope>NUCLEOTIDE SEQUENCE</scope>
</reference>
<feature type="non-terminal residue" evidence="6">
    <location>
        <position position="1"/>
    </location>
</feature>
<dbReference type="EMBL" id="CAJNOQ010066910">
    <property type="protein sequence ID" value="CAF1681615.1"/>
    <property type="molecule type" value="Genomic_DNA"/>
</dbReference>